<sequence>MAEVPLGGDRLTAGVFRVGDTMRRPRSPASEFVRTLLSELADAGFDG</sequence>
<proteinExistence type="predicted"/>
<dbReference type="Proteomes" id="UP000239415">
    <property type="component" value="Unassembled WGS sequence"/>
</dbReference>
<organism evidence="1 2">
    <name type="scientific">Actinoplanes italicus</name>
    <dbReference type="NCBI Taxonomy" id="113567"/>
    <lineage>
        <taxon>Bacteria</taxon>
        <taxon>Bacillati</taxon>
        <taxon>Actinomycetota</taxon>
        <taxon>Actinomycetes</taxon>
        <taxon>Micromonosporales</taxon>
        <taxon>Micromonosporaceae</taxon>
        <taxon>Actinoplanes</taxon>
    </lineage>
</organism>
<dbReference type="RefSeq" id="WP_170154036.1">
    <property type="nucleotide sequence ID" value="NZ_BOMO01000097.1"/>
</dbReference>
<keyword evidence="2" id="KW-1185">Reference proteome</keyword>
<dbReference type="AlphaFoldDB" id="A0A2T0K5J1"/>
<name>A0A2T0K5J1_9ACTN</name>
<accession>A0A2T0K5J1</accession>
<protein>
    <submittedName>
        <fullName evidence="1">Uncharacterized protein</fullName>
    </submittedName>
</protein>
<evidence type="ECO:0000313" key="1">
    <source>
        <dbReference type="EMBL" id="PRX18224.1"/>
    </source>
</evidence>
<comment type="caution">
    <text evidence="1">The sequence shown here is derived from an EMBL/GenBank/DDBJ whole genome shotgun (WGS) entry which is preliminary data.</text>
</comment>
<dbReference type="EMBL" id="PVMZ01000013">
    <property type="protein sequence ID" value="PRX18224.1"/>
    <property type="molecule type" value="Genomic_DNA"/>
</dbReference>
<evidence type="ECO:0000313" key="2">
    <source>
        <dbReference type="Proteomes" id="UP000239415"/>
    </source>
</evidence>
<reference evidence="1 2" key="1">
    <citation type="submission" date="2018-03" db="EMBL/GenBank/DDBJ databases">
        <title>Genomic Encyclopedia of Archaeal and Bacterial Type Strains, Phase II (KMG-II): from individual species to whole genera.</title>
        <authorList>
            <person name="Goeker M."/>
        </authorList>
    </citation>
    <scope>NUCLEOTIDE SEQUENCE [LARGE SCALE GENOMIC DNA]</scope>
    <source>
        <strain evidence="1 2">DSM 43146</strain>
    </source>
</reference>
<gene>
    <name evidence="1" type="ORF">CLV67_11357</name>
</gene>